<accession>A0AB39D5N8</accession>
<keyword evidence="3 6" id="KW-0479">Metal-binding</keyword>
<sequence>MKIRVLVAACVLSCVGMPAVAGELLVSAAASLTNAFKELATQYETAHPETKVLTTFGSSDVVLRQIVEGAPADIFASADQKAMDKAVDAKAVEPATRVDFARNEVVLVVPADNPRGIKSLDDLKKDEVTRIALGNPASVPVGRYTQAALEKAGAWETVKAHEILGQNVRQVLSYVERGEVDAGFVYATDAAIMKDKVKVVQAIESPVPVSYPVALVRRAGRAPEAADFLAFLRSAEGRAVLARHGFAEP</sequence>
<dbReference type="PIRSF" id="PIRSF004846">
    <property type="entry name" value="ModA"/>
    <property type="match status" value="1"/>
</dbReference>
<dbReference type="PANTHER" id="PTHR30632">
    <property type="entry name" value="MOLYBDATE-BINDING PERIPLASMIC PROTEIN"/>
    <property type="match status" value="1"/>
</dbReference>
<evidence type="ECO:0000256" key="4">
    <source>
        <dbReference type="ARBA" id="ARBA00022729"/>
    </source>
</evidence>
<comment type="similarity">
    <text evidence="1">Belongs to the bacterial solute-binding protein ModA family.</text>
</comment>
<dbReference type="GO" id="GO:1901359">
    <property type="term" value="F:tungstate binding"/>
    <property type="evidence" value="ECO:0007669"/>
    <property type="project" value="UniProtKB-ARBA"/>
</dbReference>
<dbReference type="InterPro" id="IPR005950">
    <property type="entry name" value="ModA"/>
</dbReference>
<evidence type="ECO:0000313" key="8">
    <source>
        <dbReference type="EMBL" id="XDJ49862.1"/>
    </source>
</evidence>
<feature type="binding site" evidence="6">
    <location>
        <position position="31"/>
    </location>
    <ligand>
        <name>molybdate</name>
        <dbReference type="ChEBI" id="CHEBI:36264"/>
    </ligand>
</feature>
<dbReference type="PANTHER" id="PTHR30632:SF0">
    <property type="entry name" value="SULFATE-BINDING PROTEIN"/>
    <property type="match status" value="1"/>
</dbReference>
<evidence type="ECO:0000256" key="3">
    <source>
        <dbReference type="ARBA" id="ARBA00022723"/>
    </source>
</evidence>
<reference evidence="8" key="1">
    <citation type="submission" date="2024-05" db="EMBL/GenBank/DDBJ databases">
        <authorList>
            <person name="Luo Y.-C."/>
            <person name="Nicholds J."/>
            <person name="Mortimer T."/>
            <person name="Maboni G."/>
        </authorList>
    </citation>
    <scope>NUCLEOTIDE SEQUENCE</scope>
    <source>
        <strain evidence="8">151108</strain>
    </source>
</reference>
<dbReference type="Pfam" id="PF13531">
    <property type="entry name" value="SBP_bac_11"/>
    <property type="match status" value="1"/>
</dbReference>
<dbReference type="GO" id="GO:0015689">
    <property type="term" value="P:molybdate ion transport"/>
    <property type="evidence" value="ECO:0007669"/>
    <property type="project" value="InterPro"/>
</dbReference>
<dbReference type="Gene3D" id="3.40.190.10">
    <property type="entry name" value="Periplasmic binding protein-like II"/>
    <property type="match status" value="2"/>
</dbReference>
<protein>
    <submittedName>
        <fullName evidence="8">Molybdate ABC transporter substrate-binding protein</fullName>
    </submittedName>
</protein>
<proteinExistence type="inferred from homology"/>
<feature type="signal peptide" evidence="7">
    <location>
        <begin position="1"/>
        <end position="21"/>
    </location>
</feature>
<name>A0AB39D5N8_9BURK</name>
<feature type="chain" id="PRO_5044267243" evidence="7">
    <location>
        <begin position="22"/>
        <end position="249"/>
    </location>
</feature>
<dbReference type="RefSeq" id="WP_368646807.1">
    <property type="nucleotide sequence ID" value="NZ_CP158255.1"/>
</dbReference>
<evidence type="ECO:0000256" key="5">
    <source>
        <dbReference type="ARBA" id="ARBA00062515"/>
    </source>
</evidence>
<dbReference type="InterPro" id="IPR050682">
    <property type="entry name" value="ModA/WtpA"/>
</dbReference>
<evidence type="ECO:0000256" key="7">
    <source>
        <dbReference type="SAM" id="SignalP"/>
    </source>
</evidence>
<feature type="binding site" evidence="6">
    <location>
        <position position="59"/>
    </location>
    <ligand>
        <name>molybdate</name>
        <dbReference type="ChEBI" id="CHEBI:36264"/>
    </ligand>
</feature>
<dbReference type="NCBIfam" id="TIGR01256">
    <property type="entry name" value="modA"/>
    <property type="match status" value="1"/>
</dbReference>
<dbReference type="GO" id="GO:0046872">
    <property type="term" value="F:metal ion binding"/>
    <property type="evidence" value="ECO:0007669"/>
    <property type="project" value="UniProtKB-KW"/>
</dbReference>
<evidence type="ECO:0000256" key="1">
    <source>
        <dbReference type="ARBA" id="ARBA00009175"/>
    </source>
</evidence>
<keyword evidence="4 7" id="KW-0732">Signal</keyword>
<gene>
    <name evidence="8" type="primary">modA</name>
    <name evidence="8" type="ORF">ABRZ09_11615</name>
</gene>
<dbReference type="FunFam" id="3.40.190.10:FF:000035">
    <property type="entry name" value="Molybdate ABC transporter substrate-binding protein"/>
    <property type="match status" value="1"/>
</dbReference>
<comment type="subunit">
    <text evidence="5">The complex is composed of two ATP-binding proteins (ModC), two transmembrane proteins (ModB) and a solute-binding protein (ModA).</text>
</comment>
<evidence type="ECO:0000256" key="6">
    <source>
        <dbReference type="PIRSR" id="PIRSR004846-1"/>
    </source>
</evidence>
<dbReference type="AlphaFoldDB" id="A0AB39D5N8"/>
<dbReference type="SUPFAM" id="SSF53850">
    <property type="entry name" value="Periplasmic binding protein-like II"/>
    <property type="match status" value="1"/>
</dbReference>
<dbReference type="EMBL" id="CP158255">
    <property type="protein sequence ID" value="XDJ49862.1"/>
    <property type="molecule type" value="Genomic_DNA"/>
</dbReference>
<keyword evidence="2 6" id="KW-0500">Molybdenum</keyword>
<dbReference type="GO" id="GO:0030973">
    <property type="term" value="F:molybdate ion binding"/>
    <property type="evidence" value="ECO:0007669"/>
    <property type="project" value="TreeGrafter"/>
</dbReference>
<feature type="binding site" evidence="6">
    <location>
        <position position="186"/>
    </location>
    <ligand>
        <name>molybdate</name>
        <dbReference type="ChEBI" id="CHEBI:36264"/>
    </ligand>
</feature>
<evidence type="ECO:0000256" key="2">
    <source>
        <dbReference type="ARBA" id="ARBA00022505"/>
    </source>
</evidence>
<organism evidence="8">
    <name type="scientific">Castellaniella ginsengisoli</name>
    <dbReference type="NCBI Taxonomy" id="546114"/>
    <lineage>
        <taxon>Bacteria</taxon>
        <taxon>Pseudomonadati</taxon>
        <taxon>Pseudomonadota</taxon>
        <taxon>Betaproteobacteria</taxon>
        <taxon>Burkholderiales</taxon>
        <taxon>Alcaligenaceae</taxon>
        <taxon>Castellaniella</taxon>
    </lineage>
</organism>
<feature type="binding site" evidence="6">
    <location>
        <position position="168"/>
    </location>
    <ligand>
        <name>molybdate</name>
        <dbReference type="ChEBI" id="CHEBI:36264"/>
    </ligand>
</feature>